<keyword evidence="2" id="KW-0547">Nucleotide-binding</keyword>
<dbReference type="Pfam" id="PF01636">
    <property type="entry name" value="APH"/>
    <property type="match status" value="1"/>
</dbReference>
<dbReference type="InterPro" id="IPR011009">
    <property type="entry name" value="Kinase-like_dom_sf"/>
</dbReference>
<dbReference type="GO" id="GO:0005524">
    <property type="term" value="F:ATP binding"/>
    <property type="evidence" value="ECO:0007669"/>
    <property type="project" value="UniProtKB-KW"/>
</dbReference>
<evidence type="ECO:0000259" key="5">
    <source>
        <dbReference type="Pfam" id="PF01636"/>
    </source>
</evidence>
<dbReference type="SUPFAM" id="SSF56112">
    <property type="entry name" value="Protein kinase-like (PK-like)"/>
    <property type="match status" value="1"/>
</dbReference>
<dbReference type="InterPro" id="IPR002575">
    <property type="entry name" value="Aminoglycoside_PTrfase"/>
</dbReference>
<dbReference type="Gene3D" id="3.30.200.20">
    <property type="entry name" value="Phosphorylase Kinase, domain 1"/>
    <property type="match status" value="1"/>
</dbReference>
<dbReference type="GO" id="GO:0019165">
    <property type="term" value="F:thiamine kinase activity"/>
    <property type="evidence" value="ECO:0007669"/>
    <property type="project" value="InterPro"/>
</dbReference>
<keyword evidence="1" id="KW-0808">Transferase</keyword>
<keyword evidence="4" id="KW-0067">ATP-binding</keyword>
<evidence type="ECO:0000256" key="3">
    <source>
        <dbReference type="ARBA" id="ARBA00022777"/>
    </source>
</evidence>
<evidence type="ECO:0000313" key="6">
    <source>
        <dbReference type="EMBL" id="KGK10844.1"/>
    </source>
</evidence>
<feature type="domain" description="Aminoglycoside phosphotransferase" evidence="5">
    <location>
        <begin position="30"/>
        <end position="216"/>
    </location>
</feature>
<gene>
    <name evidence="6" type="ORF">EA26_05830</name>
</gene>
<dbReference type="AlphaFoldDB" id="A0A099LT63"/>
<dbReference type="Gene3D" id="3.90.1200.10">
    <property type="match status" value="1"/>
</dbReference>
<dbReference type="GO" id="GO:0006772">
    <property type="term" value="P:thiamine metabolic process"/>
    <property type="evidence" value="ECO:0007669"/>
    <property type="project" value="InterPro"/>
</dbReference>
<evidence type="ECO:0000313" key="7">
    <source>
        <dbReference type="Proteomes" id="UP000029994"/>
    </source>
</evidence>
<dbReference type="STRING" id="29495.EA26_05830"/>
<evidence type="ECO:0000256" key="1">
    <source>
        <dbReference type="ARBA" id="ARBA00022679"/>
    </source>
</evidence>
<accession>A0A099LT63</accession>
<dbReference type="Proteomes" id="UP000029994">
    <property type="component" value="Unassembled WGS sequence"/>
</dbReference>
<comment type="caution">
    <text evidence="6">The sequence shown here is derived from an EMBL/GenBank/DDBJ whole genome shotgun (WGS) entry which is preliminary data.</text>
</comment>
<dbReference type="EMBL" id="JMCG01000001">
    <property type="protein sequence ID" value="KGK10844.1"/>
    <property type="molecule type" value="Genomic_DNA"/>
</dbReference>
<dbReference type="RefSeq" id="WP_039425165.1">
    <property type="nucleotide sequence ID" value="NZ_CP061845.1"/>
</dbReference>
<dbReference type="eggNOG" id="COG0510">
    <property type="taxonomic scope" value="Bacteria"/>
</dbReference>
<organism evidence="6 7">
    <name type="scientific">Vibrio navarrensis</name>
    <dbReference type="NCBI Taxonomy" id="29495"/>
    <lineage>
        <taxon>Bacteria</taxon>
        <taxon>Pseudomonadati</taxon>
        <taxon>Pseudomonadota</taxon>
        <taxon>Gammaproteobacteria</taxon>
        <taxon>Vibrionales</taxon>
        <taxon>Vibrionaceae</taxon>
        <taxon>Vibrio</taxon>
    </lineage>
</organism>
<name>A0A099LT63_9VIBR</name>
<dbReference type="InterPro" id="IPR014093">
    <property type="entry name" value="Thiamine_kinase"/>
</dbReference>
<reference evidence="6 7" key="1">
    <citation type="submission" date="2014-04" db="EMBL/GenBank/DDBJ databases">
        <title>Genome sequencing of Vibrio navarrensis strains.</title>
        <authorList>
            <person name="Gladney L.M."/>
            <person name="Katz L.S."/>
            <person name="Marino-Ramirez L."/>
            <person name="Jordan I.K."/>
        </authorList>
    </citation>
    <scope>NUCLEOTIDE SEQUENCE [LARGE SCALE GENOMIC DNA]</scope>
    <source>
        <strain evidence="6 7">ATCC 51183</strain>
    </source>
</reference>
<protein>
    <submittedName>
        <fullName evidence="6">Thiamine kinase</fullName>
    </submittedName>
</protein>
<proteinExistence type="predicted"/>
<evidence type="ECO:0000256" key="4">
    <source>
        <dbReference type="ARBA" id="ARBA00022840"/>
    </source>
</evidence>
<dbReference type="NCBIfam" id="TIGR02721">
    <property type="entry name" value="ycfN_thiK"/>
    <property type="match status" value="1"/>
</dbReference>
<keyword evidence="7" id="KW-1185">Reference proteome</keyword>
<keyword evidence="3 6" id="KW-0418">Kinase</keyword>
<evidence type="ECO:0000256" key="2">
    <source>
        <dbReference type="ARBA" id="ARBA00022741"/>
    </source>
</evidence>
<sequence>MAWFSWQQAKQLDPSLNAVAEFFVPAPAQVQTVTGGLTNRCWKILDANGKAYVWRPASKVCQAFSISRYSEYQILAAIAPLKIGPKPILVNEQGLLVEWLEGVTMRGAASIDTLLKTCIKIHEFDTHGLPLAPFSYTARVDHYWMQLDSHYLGSEFENLYQQWRMAPSIEPLPVALCHFDLGDYNLVKGPDGVKAIDWEYAALADPRLELALVIQVAGENVFESVCRYCQLREIDDIDLWLDGVKAWQPRLTMMAMLWYLLADKLWGGEEYLLSAKQMLHTLCHEDHCLQPQPGLPL</sequence>
<dbReference type="GeneID" id="43682717"/>